<keyword evidence="1" id="KW-0472">Membrane</keyword>
<dbReference type="RefSeq" id="WP_061570313.1">
    <property type="nucleotide sequence ID" value="NZ_LQYT01000143.1"/>
</dbReference>
<organism evidence="2 3">
    <name type="scientific">Caldibacillus debilis</name>
    <dbReference type="NCBI Taxonomy" id="301148"/>
    <lineage>
        <taxon>Bacteria</taxon>
        <taxon>Bacillati</taxon>
        <taxon>Bacillota</taxon>
        <taxon>Bacilli</taxon>
        <taxon>Bacillales</taxon>
        <taxon>Bacillaceae</taxon>
        <taxon>Caldibacillus</taxon>
    </lineage>
</organism>
<feature type="transmembrane region" description="Helical" evidence="1">
    <location>
        <begin position="7"/>
        <end position="26"/>
    </location>
</feature>
<accession>A0A150L7T3</accession>
<comment type="caution">
    <text evidence="2">The sequence shown here is derived from an EMBL/GenBank/DDBJ whole genome shotgun (WGS) entry which is preliminary data.</text>
</comment>
<dbReference type="Proteomes" id="UP000075683">
    <property type="component" value="Unassembled WGS sequence"/>
</dbReference>
<dbReference type="EMBL" id="LQYT01000143">
    <property type="protein sequence ID" value="KYD08056.1"/>
    <property type="molecule type" value="Genomic_DNA"/>
</dbReference>
<proteinExistence type="predicted"/>
<evidence type="ECO:0000256" key="1">
    <source>
        <dbReference type="SAM" id="Phobius"/>
    </source>
</evidence>
<evidence type="ECO:0000313" key="3">
    <source>
        <dbReference type="Proteomes" id="UP000075683"/>
    </source>
</evidence>
<feature type="transmembrane region" description="Helical" evidence="1">
    <location>
        <begin position="58"/>
        <end position="81"/>
    </location>
</feature>
<reference evidence="2 3" key="1">
    <citation type="submission" date="2016-01" db="EMBL/GenBank/DDBJ databases">
        <title>Draft Genome Sequences of Seven Thermophilic Sporeformers Isolated from Foods.</title>
        <authorList>
            <person name="Berendsen E.M."/>
            <person name="Wells-Bennik M.H."/>
            <person name="Krawcyk A.O."/>
            <person name="De Jong A."/>
            <person name="Holsappel S."/>
            <person name="Eijlander R.T."/>
            <person name="Kuipers O.P."/>
        </authorList>
    </citation>
    <scope>NUCLEOTIDE SEQUENCE [LARGE SCALE GENOMIC DNA]</scope>
    <source>
        <strain evidence="2 3">B4135</strain>
    </source>
</reference>
<keyword evidence="1" id="KW-1133">Transmembrane helix</keyword>
<sequence length="95" mass="10740">MKTVRAFVIIAFLNTVIGFLISFVLFSMNLRQPVERAKSYPFDAFPLYRLLPSGEVEIGFFHIIIAAILLALPITFIALLFNRSIGVYFGNKGRI</sequence>
<evidence type="ECO:0000313" key="2">
    <source>
        <dbReference type="EMBL" id="KYD08056.1"/>
    </source>
</evidence>
<gene>
    <name evidence="2" type="ORF">B4135_4213</name>
</gene>
<dbReference type="AlphaFoldDB" id="A0A150L7T3"/>
<keyword evidence="1" id="KW-0812">Transmembrane</keyword>
<dbReference type="OrthoDB" id="9900826at2"/>
<name>A0A150L7T3_9BACI</name>
<protein>
    <submittedName>
        <fullName evidence="2">Uncharacterized protein</fullName>
    </submittedName>
</protein>